<evidence type="ECO:0000313" key="13">
    <source>
        <dbReference type="EMBL" id="WOH05558.1"/>
    </source>
</evidence>
<dbReference type="InterPro" id="IPR027443">
    <property type="entry name" value="IPNS-like_sf"/>
</dbReference>
<dbReference type="OMA" id="AGKLMWL"/>
<evidence type="ECO:0000256" key="3">
    <source>
        <dbReference type="ARBA" id="ARBA00022723"/>
    </source>
</evidence>
<dbReference type="STRING" id="79200.A0A161ZTV4"/>
<dbReference type="GO" id="GO:0046872">
    <property type="term" value="F:metal ion binding"/>
    <property type="evidence" value="ECO:0007669"/>
    <property type="project" value="UniProtKB-KW"/>
</dbReference>
<evidence type="ECO:0000256" key="10">
    <source>
        <dbReference type="RuleBase" id="RU003682"/>
    </source>
</evidence>
<evidence type="ECO:0000256" key="4">
    <source>
        <dbReference type="ARBA" id="ARBA00022964"/>
    </source>
</evidence>
<gene>
    <name evidence="12" type="ORF">DCAR_021323</name>
    <name evidence="13" type="ORF">DCAR_0624977</name>
</gene>
<dbReference type="InterPro" id="IPR005123">
    <property type="entry name" value="Oxoglu/Fe-dep_dioxygenase_dom"/>
</dbReference>
<keyword evidence="4" id="KW-0223">Dioxygenase</keyword>
<comment type="cofactor">
    <cofactor evidence="1">
        <name>L-ascorbate</name>
        <dbReference type="ChEBI" id="CHEBI:38290"/>
    </cofactor>
</comment>
<keyword evidence="3 10" id="KW-0479">Metal-binding</keyword>
<organism evidence="12">
    <name type="scientific">Daucus carota subsp. sativus</name>
    <name type="common">Carrot</name>
    <dbReference type="NCBI Taxonomy" id="79200"/>
    <lineage>
        <taxon>Eukaryota</taxon>
        <taxon>Viridiplantae</taxon>
        <taxon>Streptophyta</taxon>
        <taxon>Embryophyta</taxon>
        <taxon>Tracheophyta</taxon>
        <taxon>Spermatophyta</taxon>
        <taxon>Magnoliopsida</taxon>
        <taxon>eudicotyledons</taxon>
        <taxon>Gunneridae</taxon>
        <taxon>Pentapetalae</taxon>
        <taxon>asterids</taxon>
        <taxon>campanulids</taxon>
        <taxon>Apiales</taxon>
        <taxon>Apiaceae</taxon>
        <taxon>Apioideae</taxon>
        <taxon>Scandiceae</taxon>
        <taxon>Daucinae</taxon>
        <taxon>Daucus</taxon>
        <taxon>Daucus sect. Daucus</taxon>
    </lineage>
</organism>
<sequence length="353" mass="39575">MPSRVSDSLALHPVFQHNHNQYLDLNSLEELPDSHAWSSELDKLSASPDDHGESNLPVIDLSDPINGPKHLVHACKTWGAFQLINHGISNQLVDSMEAATRKLFSLPIEQKLKAERQEGGCGYGPFRISSFFPKRMWSEGFTIVGSPLQHARLLWPEDYSVFCDVTEEYQKEMKKLAGKIMWIMLEALGITKEDIIWAGPNGEFEASGAALQLNSYPVCPDPDRAMGLADHTDSTLLSILHQSNQSGLQVFREEMGWVTVPPVEGALVVNIGDLLHILTNGSYPSVLHRVTVNRERHRYSMAYLYGPPHSAEISPLSKLVDHQHPPLYRPVTWSEYLGMKAILFYNALSSLRL</sequence>
<dbReference type="SUPFAM" id="SSF51197">
    <property type="entry name" value="Clavaminate synthase-like"/>
    <property type="match status" value="1"/>
</dbReference>
<dbReference type="GO" id="GO:0009686">
    <property type="term" value="P:gibberellin biosynthetic process"/>
    <property type="evidence" value="ECO:0007669"/>
    <property type="project" value="UniProtKB-ARBA"/>
</dbReference>
<evidence type="ECO:0000256" key="5">
    <source>
        <dbReference type="ARBA" id="ARBA00023002"/>
    </source>
</evidence>
<dbReference type="InterPro" id="IPR044861">
    <property type="entry name" value="IPNS-like_FE2OG_OXY"/>
</dbReference>
<reference evidence="12" key="1">
    <citation type="journal article" date="2016" name="Nat. Genet.">
        <title>A high-quality carrot genome assembly provides new insights into carotenoid accumulation and asterid genome evolution.</title>
        <authorList>
            <person name="Iorizzo M."/>
            <person name="Ellison S."/>
            <person name="Senalik D."/>
            <person name="Zeng P."/>
            <person name="Satapoomin P."/>
            <person name="Huang J."/>
            <person name="Bowman M."/>
            <person name="Iovene M."/>
            <person name="Sanseverino W."/>
            <person name="Cavagnaro P."/>
            <person name="Yildiz M."/>
            <person name="Macko-Podgorni A."/>
            <person name="Moranska E."/>
            <person name="Grzebelus E."/>
            <person name="Grzebelus D."/>
            <person name="Ashrafi H."/>
            <person name="Zheng Z."/>
            <person name="Cheng S."/>
            <person name="Spooner D."/>
            <person name="Van Deynze A."/>
            <person name="Simon P."/>
        </authorList>
    </citation>
    <scope>NUCLEOTIDE SEQUENCE [LARGE SCALE GENOMIC DNA]</scope>
    <source>
        <tissue evidence="12">Leaf</tissue>
    </source>
</reference>
<dbReference type="PROSITE" id="PS51471">
    <property type="entry name" value="FE2OG_OXY"/>
    <property type="match status" value="1"/>
</dbReference>
<dbReference type="InterPro" id="IPR026992">
    <property type="entry name" value="DIOX_N"/>
</dbReference>
<dbReference type="Gramene" id="KZM91312">
    <property type="protein sequence ID" value="KZM91312"/>
    <property type="gene ID" value="DCAR_021323"/>
</dbReference>
<keyword evidence="6 10" id="KW-0408">Iron</keyword>
<dbReference type="Pfam" id="PF03171">
    <property type="entry name" value="2OG-FeII_Oxy"/>
    <property type="match status" value="1"/>
</dbReference>
<dbReference type="InterPro" id="IPR050231">
    <property type="entry name" value="Iron_ascorbate_oxido_reductase"/>
</dbReference>
<protein>
    <recommendedName>
        <fullName evidence="9">gibberellin 3beta-dioxygenase</fullName>
        <ecNumber evidence="9">1.14.11.15</ecNumber>
    </recommendedName>
</protein>
<comment type="pathway">
    <text evidence="2">Hormone biosynthesis.</text>
</comment>
<evidence type="ECO:0000256" key="1">
    <source>
        <dbReference type="ARBA" id="ARBA00001961"/>
    </source>
</evidence>
<evidence type="ECO:0000256" key="6">
    <source>
        <dbReference type="ARBA" id="ARBA00023004"/>
    </source>
</evidence>
<dbReference type="EMBL" id="CP093348">
    <property type="protein sequence ID" value="WOH05558.1"/>
    <property type="molecule type" value="Genomic_DNA"/>
</dbReference>
<evidence type="ECO:0000256" key="2">
    <source>
        <dbReference type="ARBA" id="ARBA00004972"/>
    </source>
</evidence>
<comment type="pathway">
    <text evidence="7">Plant hormone biosynthesis; gibberellin biosynthesis.</text>
</comment>
<dbReference type="GO" id="GO:0016707">
    <property type="term" value="F:gibberellin 3-beta-dioxygenase activity"/>
    <property type="evidence" value="ECO:0007669"/>
    <property type="project" value="UniProtKB-EC"/>
</dbReference>
<accession>A0A161ZTV4</accession>
<keyword evidence="14" id="KW-1185">Reference proteome</keyword>
<proteinExistence type="inferred from homology"/>
<feature type="domain" description="Fe2OG dioxygenase" evidence="11">
    <location>
        <begin position="207"/>
        <end position="307"/>
    </location>
</feature>
<dbReference type="AlphaFoldDB" id="A0A161ZTV4"/>
<keyword evidence="5 10" id="KW-0560">Oxidoreductase</keyword>
<dbReference type="EMBL" id="LNRQ01000006">
    <property type="protein sequence ID" value="KZM91312.1"/>
    <property type="molecule type" value="Genomic_DNA"/>
</dbReference>
<dbReference type="PANTHER" id="PTHR47990">
    <property type="entry name" value="2-OXOGLUTARATE (2OG) AND FE(II)-DEPENDENT OXYGENASE SUPERFAMILY PROTEIN-RELATED"/>
    <property type="match status" value="1"/>
</dbReference>
<comment type="similarity">
    <text evidence="8">Belongs to the iron/ascorbate-dependent oxidoreductase family. GA3OX subfamily.</text>
</comment>
<dbReference type="Gene3D" id="2.60.120.330">
    <property type="entry name" value="B-lactam Antibiotic, Isopenicillin N Synthase, Chain"/>
    <property type="match status" value="1"/>
</dbReference>
<dbReference type="EC" id="1.14.11.15" evidence="9"/>
<name>A0A161ZTV4_DAUCS</name>
<evidence type="ECO:0000256" key="9">
    <source>
        <dbReference type="ARBA" id="ARBA00066695"/>
    </source>
</evidence>
<reference evidence="13" key="2">
    <citation type="submission" date="2022-03" db="EMBL/GenBank/DDBJ databases">
        <title>Draft title - Genomic analysis of global carrot germplasm unveils the trajectory of domestication and the origin of high carotenoid orange carrot.</title>
        <authorList>
            <person name="Iorizzo M."/>
            <person name="Ellison S."/>
            <person name="Senalik D."/>
            <person name="Macko-Podgorni A."/>
            <person name="Grzebelus D."/>
            <person name="Bostan H."/>
            <person name="Rolling W."/>
            <person name="Curaba J."/>
            <person name="Simon P."/>
        </authorList>
    </citation>
    <scope>NUCLEOTIDE SEQUENCE</scope>
    <source>
        <tissue evidence="13">Leaf</tissue>
    </source>
</reference>
<evidence type="ECO:0000256" key="8">
    <source>
        <dbReference type="ARBA" id="ARBA00061560"/>
    </source>
</evidence>
<evidence type="ECO:0000259" key="11">
    <source>
        <dbReference type="PROSITE" id="PS51471"/>
    </source>
</evidence>
<evidence type="ECO:0000313" key="14">
    <source>
        <dbReference type="Proteomes" id="UP000077755"/>
    </source>
</evidence>
<dbReference type="Pfam" id="PF14226">
    <property type="entry name" value="DIOX_N"/>
    <property type="match status" value="1"/>
</dbReference>
<dbReference type="FunFam" id="2.60.120.330:FF:000013">
    <property type="entry name" value="Gibberellin 3-beta-dioxygenase 1"/>
    <property type="match status" value="1"/>
</dbReference>
<dbReference type="Proteomes" id="UP000077755">
    <property type="component" value="Chromosome 6"/>
</dbReference>
<evidence type="ECO:0000313" key="12">
    <source>
        <dbReference type="EMBL" id="KZM91312.1"/>
    </source>
</evidence>
<evidence type="ECO:0000256" key="7">
    <source>
        <dbReference type="ARBA" id="ARBA00037909"/>
    </source>
</evidence>